<keyword evidence="2" id="KW-1185">Reference proteome</keyword>
<dbReference type="OrthoDB" id="6057955at2"/>
<dbReference type="SUPFAM" id="SSF47240">
    <property type="entry name" value="Ferritin-like"/>
    <property type="match status" value="1"/>
</dbReference>
<dbReference type="EMBL" id="CCAZ020000002">
    <property type="protein sequence ID" value="CEG09817.1"/>
    <property type="molecule type" value="Genomic_DNA"/>
</dbReference>
<protein>
    <submittedName>
        <fullName evidence="1">Uncharacterized protein</fullName>
    </submittedName>
</protein>
<sequence length="292" mass="32514">MHEESLLTVAPAPIRDLPELYATALHQAELAARRYGALAANLGKNLEALRPVFETLAARENIRINAIKKDCIEACGAPPDMDRLPATLMDIVPAQELTDISRSNLSTPYTAWALAVRHRQRAFIYWTYVAALTKHPAASLAAESLARDALVDANLLRRERRLAWQNEHKVGVENDLGEKSVSTALLESLLRRDVLTWSQTLPPETGRQLLYAGTLGPSHHSAPPSENIEMPTLEIEQIKRRALQRAEQLLNVYLDEADRAKDQRSLEFAQELASRSIARLADLRAAASLPER</sequence>
<dbReference type="InterPro" id="IPR012347">
    <property type="entry name" value="Ferritin-like"/>
</dbReference>
<proteinExistence type="predicted"/>
<dbReference type="Gene3D" id="1.20.1260.10">
    <property type="match status" value="1"/>
</dbReference>
<dbReference type="AlphaFoldDB" id="A0A090MU72"/>
<dbReference type="InterPro" id="IPR009078">
    <property type="entry name" value="Ferritin-like_SF"/>
</dbReference>
<gene>
    <name evidence="1" type="ORF">BN961_03249</name>
</gene>
<name>A0A090MU72_AFIFE</name>
<evidence type="ECO:0000313" key="2">
    <source>
        <dbReference type="Proteomes" id="UP000035762"/>
    </source>
</evidence>
<evidence type="ECO:0000313" key="1">
    <source>
        <dbReference type="EMBL" id="CEG09817.1"/>
    </source>
</evidence>
<organism evidence="1 2">
    <name type="scientific">Afipia felis</name>
    <name type="common">Cat scratch disease bacillus</name>
    <dbReference type="NCBI Taxonomy" id="1035"/>
    <lineage>
        <taxon>Bacteria</taxon>
        <taxon>Pseudomonadati</taxon>
        <taxon>Pseudomonadota</taxon>
        <taxon>Alphaproteobacteria</taxon>
        <taxon>Hyphomicrobiales</taxon>
        <taxon>Nitrobacteraceae</taxon>
        <taxon>Afipia</taxon>
    </lineage>
</organism>
<accession>A0A090MU72</accession>
<dbReference type="STRING" id="1035.BN961_03249"/>
<dbReference type="Proteomes" id="UP000035762">
    <property type="component" value="Unassembled WGS sequence"/>
</dbReference>
<comment type="caution">
    <text evidence="1">The sequence shown here is derived from an EMBL/GenBank/DDBJ whole genome shotgun (WGS) entry which is preliminary data.</text>
</comment>
<reference evidence="1 2" key="1">
    <citation type="journal article" date="2014" name="Genome Announc.">
        <title>Genome Sequence of Afipia felis Strain 76713, Isolated in Hospital Water Using an Amoeba Co-Culture Procedure.</title>
        <authorList>
            <person name="Benamar S."/>
            <person name="La Scola B."/>
            <person name="Croce O."/>
        </authorList>
    </citation>
    <scope>NUCLEOTIDE SEQUENCE [LARGE SCALE GENOMIC DNA]</scope>
    <source>
        <strain evidence="1 2">76713</strain>
    </source>
</reference>